<evidence type="ECO:0000259" key="1">
    <source>
        <dbReference type="Pfam" id="PF01636"/>
    </source>
</evidence>
<organism evidence="2 3">
    <name type="scientific">Actinoplanes couchii</name>
    <dbReference type="NCBI Taxonomy" id="403638"/>
    <lineage>
        <taxon>Bacteria</taxon>
        <taxon>Bacillati</taxon>
        <taxon>Actinomycetota</taxon>
        <taxon>Actinomycetes</taxon>
        <taxon>Micromonosporales</taxon>
        <taxon>Micromonosporaceae</taxon>
        <taxon>Actinoplanes</taxon>
    </lineage>
</organism>
<dbReference type="PANTHER" id="PTHR21310">
    <property type="entry name" value="AMINOGLYCOSIDE PHOSPHOTRANSFERASE-RELATED-RELATED"/>
    <property type="match status" value="1"/>
</dbReference>
<feature type="domain" description="Aminoglycoside phosphotransferase" evidence="1">
    <location>
        <begin position="28"/>
        <end position="258"/>
    </location>
</feature>
<name>A0ABQ3XN95_9ACTN</name>
<dbReference type="RefSeq" id="WP_203806531.1">
    <property type="nucleotide sequence ID" value="NZ_BAAAQE010000046.1"/>
</dbReference>
<protein>
    <recommendedName>
        <fullName evidence="1">Aminoglycoside phosphotransferase domain-containing protein</fullName>
    </recommendedName>
</protein>
<dbReference type="Pfam" id="PF01636">
    <property type="entry name" value="APH"/>
    <property type="match status" value="1"/>
</dbReference>
<evidence type="ECO:0000313" key="3">
    <source>
        <dbReference type="Proteomes" id="UP000612282"/>
    </source>
</evidence>
<proteinExistence type="predicted"/>
<keyword evidence="3" id="KW-1185">Reference proteome</keyword>
<dbReference type="InterPro" id="IPR051678">
    <property type="entry name" value="AGP_Transferase"/>
</dbReference>
<accession>A0ABQ3XN95</accession>
<gene>
    <name evidence="2" type="ORF">Aco03nite_083670</name>
</gene>
<dbReference type="SUPFAM" id="SSF56112">
    <property type="entry name" value="Protein kinase-like (PK-like)"/>
    <property type="match status" value="1"/>
</dbReference>
<dbReference type="Gene3D" id="3.30.200.150">
    <property type="match status" value="1"/>
</dbReference>
<dbReference type="InterPro" id="IPR002575">
    <property type="entry name" value="Aminoglycoside_PTrfase"/>
</dbReference>
<comment type="caution">
    <text evidence="2">The sequence shown here is derived from an EMBL/GenBank/DDBJ whole genome shotgun (WGS) entry which is preliminary data.</text>
</comment>
<reference evidence="2 3" key="1">
    <citation type="submission" date="2021-01" db="EMBL/GenBank/DDBJ databases">
        <title>Whole genome shotgun sequence of Actinoplanes couchii NBRC 106145.</title>
        <authorList>
            <person name="Komaki H."/>
            <person name="Tamura T."/>
        </authorList>
    </citation>
    <scope>NUCLEOTIDE SEQUENCE [LARGE SCALE GENOMIC DNA]</scope>
    <source>
        <strain evidence="2 3">NBRC 106145</strain>
    </source>
</reference>
<sequence length="317" mass="34969">MTRPDDIDAAAVGALLGRIFGRSVPVTWRRTPDGVSTPVYRIERGPEVFYLRVAEGAGENLETDAVLHRRLRALGVQVADVVHVEPFDAGIGRSVMVTTEVPGVPVGEIADPVLAASVVERAGADLAVINRIPVDGFGFVRRDGSDWPLHAEYPRYDEFLVSYLPQPWPGPLGSLFDRAEIGVFEDLVSHERAARRTAAVLSHGDFDLTQIFCAAGRYTGLIDFGEIRGTDPLFDLGHFHLWNQESSPALLRGYQRVQPLPPGYEDDIRHGAILLALRQLCRWLGPPLSRPLAHPAITHRTHRIRQLMGGVYSARGR</sequence>
<dbReference type="Gene3D" id="3.90.1200.10">
    <property type="match status" value="1"/>
</dbReference>
<dbReference type="Proteomes" id="UP000612282">
    <property type="component" value="Unassembled WGS sequence"/>
</dbReference>
<evidence type="ECO:0000313" key="2">
    <source>
        <dbReference type="EMBL" id="GID59963.1"/>
    </source>
</evidence>
<dbReference type="EMBL" id="BOMG01000103">
    <property type="protein sequence ID" value="GID59963.1"/>
    <property type="molecule type" value="Genomic_DNA"/>
</dbReference>
<dbReference type="InterPro" id="IPR011009">
    <property type="entry name" value="Kinase-like_dom_sf"/>
</dbReference>